<dbReference type="Proteomes" id="UP000651156">
    <property type="component" value="Unassembled WGS sequence"/>
</dbReference>
<keyword evidence="3" id="KW-1185">Reference proteome</keyword>
<feature type="region of interest" description="Disordered" evidence="1">
    <location>
        <begin position="33"/>
        <end position="62"/>
    </location>
</feature>
<feature type="compositionally biased region" description="Basic and acidic residues" evidence="1">
    <location>
        <begin position="53"/>
        <end position="62"/>
    </location>
</feature>
<evidence type="ECO:0000313" key="3">
    <source>
        <dbReference type="Proteomes" id="UP000651156"/>
    </source>
</evidence>
<dbReference type="EMBL" id="JADEWN010000019">
    <property type="protein sequence ID" value="MBE9190656.1"/>
    <property type="molecule type" value="Genomic_DNA"/>
</dbReference>
<reference evidence="2 3" key="1">
    <citation type="submission" date="2020-10" db="EMBL/GenBank/DDBJ databases">
        <authorList>
            <person name="Castelo-Branco R."/>
            <person name="Eusebio N."/>
            <person name="Adriana R."/>
            <person name="Vieira A."/>
            <person name="Brugerolle De Fraissinette N."/>
            <person name="Rezende De Castro R."/>
            <person name="Schneider M.P."/>
            <person name="Vasconcelos V."/>
            <person name="Leao P.N."/>
        </authorList>
    </citation>
    <scope>NUCLEOTIDE SEQUENCE [LARGE SCALE GENOMIC DNA]</scope>
    <source>
        <strain evidence="2 3">LEGE 06123</strain>
    </source>
</reference>
<evidence type="ECO:0000256" key="1">
    <source>
        <dbReference type="SAM" id="MobiDB-lite"/>
    </source>
</evidence>
<organism evidence="2 3">
    <name type="scientific">Gloeocapsopsis crepidinum LEGE 06123</name>
    <dbReference type="NCBI Taxonomy" id="588587"/>
    <lineage>
        <taxon>Bacteria</taxon>
        <taxon>Bacillati</taxon>
        <taxon>Cyanobacteriota</taxon>
        <taxon>Cyanophyceae</taxon>
        <taxon>Oscillatoriophycideae</taxon>
        <taxon>Chroococcales</taxon>
        <taxon>Chroococcaceae</taxon>
        <taxon>Gloeocapsopsis</taxon>
    </lineage>
</organism>
<protein>
    <recommendedName>
        <fullName evidence="4">Isochorismate synthase</fullName>
    </recommendedName>
</protein>
<evidence type="ECO:0008006" key="4">
    <source>
        <dbReference type="Google" id="ProtNLM"/>
    </source>
</evidence>
<proteinExistence type="predicted"/>
<accession>A0ABR9UQX5</accession>
<comment type="caution">
    <text evidence="2">The sequence shown here is derived from an EMBL/GenBank/DDBJ whole genome shotgun (WGS) entry which is preliminary data.</text>
</comment>
<evidence type="ECO:0000313" key="2">
    <source>
        <dbReference type="EMBL" id="MBE9190656.1"/>
    </source>
</evidence>
<gene>
    <name evidence="2" type="ORF">IQ230_09840</name>
</gene>
<name>A0ABR9UQX5_9CHRO</name>
<dbReference type="RefSeq" id="WP_193931830.1">
    <property type="nucleotide sequence ID" value="NZ_CAWPMZ010000040.1"/>
</dbReference>
<sequence>MFASNKIKAFLQAVFQIPVQFVRYLWEGVSRIFSPSDDRYPSTGVQPFEGEPADDKRRRHEW</sequence>